<evidence type="ECO:0000259" key="10">
    <source>
        <dbReference type="Pfam" id="PF04290"/>
    </source>
</evidence>
<dbReference type="GO" id="GO:0005886">
    <property type="term" value="C:plasma membrane"/>
    <property type="evidence" value="ECO:0007669"/>
    <property type="project" value="UniProtKB-SubCell"/>
</dbReference>
<evidence type="ECO:0000256" key="1">
    <source>
        <dbReference type="ARBA" id="ARBA00004429"/>
    </source>
</evidence>
<reference evidence="11" key="1">
    <citation type="submission" date="2020-03" db="EMBL/GenBank/DDBJ databases">
        <title>Genome of Pelagibius litoralis DSM 21314T.</title>
        <authorList>
            <person name="Wang G."/>
        </authorList>
    </citation>
    <scope>NUCLEOTIDE SEQUENCE</scope>
    <source>
        <strain evidence="11">DSM 21314</strain>
    </source>
</reference>
<organism evidence="11 12">
    <name type="scientific">Pelagibius litoralis</name>
    <dbReference type="NCBI Taxonomy" id="374515"/>
    <lineage>
        <taxon>Bacteria</taxon>
        <taxon>Pseudomonadati</taxon>
        <taxon>Pseudomonadota</taxon>
        <taxon>Alphaproteobacteria</taxon>
        <taxon>Rhodospirillales</taxon>
        <taxon>Rhodovibrionaceae</taxon>
        <taxon>Pelagibius</taxon>
    </lineage>
</organism>
<evidence type="ECO:0000256" key="3">
    <source>
        <dbReference type="ARBA" id="ARBA00022475"/>
    </source>
</evidence>
<dbReference type="PANTHER" id="PTHR35011">
    <property type="entry name" value="2,3-DIKETO-L-GULONATE TRAP TRANSPORTER SMALL PERMEASE PROTEIN YIAM"/>
    <property type="match status" value="1"/>
</dbReference>
<comment type="similarity">
    <text evidence="8 9">Belongs to the TRAP transporter small permease family.</text>
</comment>
<evidence type="ECO:0000313" key="11">
    <source>
        <dbReference type="EMBL" id="NIA69287.1"/>
    </source>
</evidence>
<evidence type="ECO:0000256" key="4">
    <source>
        <dbReference type="ARBA" id="ARBA00022519"/>
    </source>
</evidence>
<accession>A0A967EXL6</accession>
<feature type="transmembrane region" description="Helical" evidence="9">
    <location>
        <begin position="96"/>
        <end position="114"/>
    </location>
</feature>
<keyword evidence="3" id="KW-1003">Cell membrane</keyword>
<keyword evidence="5 9" id="KW-0812">Transmembrane</keyword>
<evidence type="ECO:0000256" key="6">
    <source>
        <dbReference type="ARBA" id="ARBA00022989"/>
    </source>
</evidence>
<dbReference type="InterPro" id="IPR055348">
    <property type="entry name" value="DctQ"/>
</dbReference>
<keyword evidence="12" id="KW-1185">Reference proteome</keyword>
<feature type="transmembrane region" description="Helical" evidence="9">
    <location>
        <begin position="56"/>
        <end position="75"/>
    </location>
</feature>
<evidence type="ECO:0000256" key="7">
    <source>
        <dbReference type="ARBA" id="ARBA00023136"/>
    </source>
</evidence>
<dbReference type="AlphaFoldDB" id="A0A967EXL6"/>
<dbReference type="RefSeq" id="WP_167224738.1">
    <property type="nucleotide sequence ID" value="NZ_JAAQPH010000008.1"/>
</dbReference>
<keyword evidence="7 9" id="KW-0472">Membrane</keyword>
<feature type="domain" description="Tripartite ATP-independent periplasmic transporters DctQ component" evidence="10">
    <location>
        <begin position="30"/>
        <end position="153"/>
    </location>
</feature>
<keyword evidence="4 9" id="KW-0997">Cell inner membrane</keyword>
<comment type="subunit">
    <text evidence="9">The complex comprises the extracytoplasmic solute receptor protein and the two transmembrane proteins.</text>
</comment>
<comment type="caution">
    <text evidence="11">The sequence shown here is derived from an EMBL/GenBank/DDBJ whole genome shotgun (WGS) entry which is preliminary data.</text>
</comment>
<protein>
    <recommendedName>
        <fullName evidence="9">TRAP transporter small permease protein</fullName>
    </recommendedName>
</protein>
<dbReference type="Proteomes" id="UP000761264">
    <property type="component" value="Unassembled WGS sequence"/>
</dbReference>
<evidence type="ECO:0000256" key="5">
    <source>
        <dbReference type="ARBA" id="ARBA00022692"/>
    </source>
</evidence>
<keyword evidence="2 9" id="KW-0813">Transport</keyword>
<feature type="transmembrane region" description="Helical" evidence="9">
    <location>
        <begin position="21"/>
        <end position="44"/>
    </location>
</feature>
<sequence length="163" mass="17070">MASHHDQEPNRQSRLTAALGLLCGLLLFGLIGLTCVDVVTRYWFNAPVNGAFELTELLLAALIFAALPLTTGAGQHVEVDLLAGLSGPRLQRAMRWLAAVVAGVVLFILAWRLALQGLRLSEDGAVTNSLALPLAPVAWLAALSCAASGLIALLRGALPADKA</sequence>
<comment type="subcellular location">
    <subcellularLocation>
        <location evidence="1 9">Cell inner membrane</location>
        <topology evidence="1 9">Multi-pass membrane protein</topology>
    </subcellularLocation>
</comment>
<proteinExistence type="inferred from homology"/>
<evidence type="ECO:0000313" key="12">
    <source>
        <dbReference type="Proteomes" id="UP000761264"/>
    </source>
</evidence>
<dbReference type="InterPro" id="IPR007387">
    <property type="entry name" value="TRAP_DctQ"/>
</dbReference>
<keyword evidence="6 9" id="KW-1133">Transmembrane helix</keyword>
<gene>
    <name evidence="11" type="ORF">HBA54_11860</name>
</gene>
<comment type="function">
    <text evidence="9">Part of the tripartite ATP-independent periplasmic (TRAP) transport system.</text>
</comment>
<dbReference type="EMBL" id="JAAQPH010000008">
    <property type="protein sequence ID" value="NIA69287.1"/>
    <property type="molecule type" value="Genomic_DNA"/>
</dbReference>
<dbReference type="PANTHER" id="PTHR35011:SF10">
    <property type="entry name" value="TRAP TRANSPORTER SMALL PERMEASE PROTEIN"/>
    <property type="match status" value="1"/>
</dbReference>
<feature type="transmembrane region" description="Helical" evidence="9">
    <location>
        <begin position="134"/>
        <end position="154"/>
    </location>
</feature>
<name>A0A967EXL6_9PROT</name>
<dbReference type="GO" id="GO:0015740">
    <property type="term" value="P:C4-dicarboxylate transport"/>
    <property type="evidence" value="ECO:0007669"/>
    <property type="project" value="TreeGrafter"/>
</dbReference>
<evidence type="ECO:0000256" key="8">
    <source>
        <dbReference type="ARBA" id="ARBA00038436"/>
    </source>
</evidence>
<evidence type="ECO:0000256" key="9">
    <source>
        <dbReference type="RuleBase" id="RU369079"/>
    </source>
</evidence>
<dbReference type="GO" id="GO:0022857">
    <property type="term" value="F:transmembrane transporter activity"/>
    <property type="evidence" value="ECO:0007669"/>
    <property type="project" value="UniProtKB-UniRule"/>
</dbReference>
<dbReference type="Pfam" id="PF04290">
    <property type="entry name" value="DctQ"/>
    <property type="match status" value="1"/>
</dbReference>
<evidence type="ECO:0000256" key="2">
    <source>
        <dbReference type="ARBA" id="ARBA00022448"/>
    </source>
</evidence>